<gene>
    <name evidence="1" type="ORF">PAUS00366_LOCUS8419</name>
</gene>
<name>A0A7S4AHL5_9STRA</name>
<evidence type="ECO:0000313" key="1">
    <source>
        <dbReference type="EMBL" id="CAE0715667.1"/>
    </source>
</evidence>
<accession>A0A7S4AHL5</accession>
<protein>
    <submittedName>
        <fullName evidence="1">Uncharacterized protein</fullName>
    </submittedName>
</protein>
<organism evidence="1">
    <name type="scientific">Pseudo-nitzschia australis</name>
    <dbReference type="NCBI Taxonomy" id="44445"/>
    <lineage>
        <taxon>Eukaryota</taxon>
        <taxon>Sar</taxon>
        <taxon>Stramenopiles</taxon>
        <taxon>Ochrophyta</taxon>
        <taxon>Bacillariophyta</taxon>
        <taxon>Bacillariophyceae</taxon>
        <taxon>Bacillariophycidae</taxon>
        <taxon>Bacillariales</taxon>
        <taxon>Bacillariaceae</taxon>
        <taxon>Pseudo-nitzschia</taxon>
    </lineage>
</organism>
<dbReference type="AlphaFoldDB" id="A0A7S4AHL5"/>
<dbReference type="EMBL" id="HBIX01011168">
    <property type="protein sequence ID" value="CAE0715667.1"/>
    <property type="molecule type" value="Transcribed_RNA"/>
</dbReference>
<sequence length="101" mass="11466">MNHQCKINMKGNLTFRVQKIFCGSSIMEEDEGNDLDGQQPIEVGIILSIQNDDWTWKNGTMEAYSTGFYVIKWDFDQEIETLAADYGDVDQMVLDTECGGD</sequence>
<reference evidence="1" key="1">
    <citation type="submission" date="2021-01" db="EMBL/GenBank/DDBJ databases">
        <authorList>
            <person name="Corre E."/>
            <person name="Pelletier E."/>
            <person name="Niang G."/>
            <person name="Scheremetjew M."/>
            <person name="Finn R."/>
            <person name="Kale V."/>
            <person name="Holt S."/>
            <person name="Cochrane G."/>
            <person name="Meng A."/>
            <person name="Brown T."/>
            <person name="Cohen L."/>
        </authorList>
    </citation>
    <scope>NUCLEOTIDE SEQUENCE</scope>
    <source>
        <strain evidence="1">10249 10 AB</strain>
    </source>
</reference>
<proteinExistence type="predicted"/>